<name>F0S4T4_PSESL</name>
<dbReference type="eggNOG" id="ENOG502Z8B7">
    <property type="taxonomic scope" value="Bacteria"/>
</dbReference>
<proteinExistence type="predicted"/>
<dbReference type="STRING" id="762903.Pedsa_2558"/>
<dbReference type="Pfam" id="PF14054">
    <property type="entry name" value="DUF4249"/>
    <property type="match status" value="1"/>
</dbReference>
<accession>F0S4T4</accession>
<reference evidence="2" key="2">
    <citation type="submission" date="2011-02" db="EMBL/GenBank/DDBJ databases">
        <title>The complete genome of Pedobacter saltans DSM 12145.</title>
        <authorList>
            <consortium name="US DOE Joint Genome Institute (JGI-PGF)"/>
            <person name="Lucas S."/>
            <person name="Copeland A."/>
            <person name="Lapidus A."/>
            <person name="Bruce D."/>
            <person name="Goodwin L."/>
            <person name="Pitluck S."/>
            <person name="Kyrpides N."/>
            <person name="Mavromatis K."/>
            <person name="Pagani I."/>
            <person name="Ivanova N."/>
            <person name="Ovchinnikova G."/>
            <person name="Lu M."/>
            <person name="Detter J.C."/>
            <person name="Han C."/>
            <person name="Land M."/>
            <person name="Hauser L."/>
            <person name="Markowitz V."/>
            <person name="Cheng J.-F."/>
            <person name="Hugenholtz P."/>
            <person name="Woyke T."/>
            <person name="Wu D."/>
            <person name="Tindall B."/>
            <person name="Pomrenke H.G."/>
            <person name="Brambilla E."/>
            <person name="Klenk H.-P."/>
            <person name="Eisen J.A."/>
        </authorList>
    </citation>
    <scope>NUCLEOTIDE SEQUENCE [LARGE SCALE GENOMIC DNA]</scope>
    <source>
        <strain evidence="2">ATCC 51119 / DSM 12145 / JCM 21818 / LMG 10337 / NBRC 100064 / NCIMB 13643</strain>
    </source>
</reference>
<dbReference type="RefSeq" id="WP_013633587.1">
    <property type="nucleotide sequence ID" value="NC_015177.1"/>
</dbReference>
<dbReference type="Proteomes" id="UP000000310">
    <property type="component" value="Chromosome"/>
</dbReference>
<dbReference type="HOGENOM" id="CLU_056928_1_0_10"/>
<evidence type="ECO:0008006" key="3">
    <source>
        <dbReference type="Google" id="ProtNLM"/>
    </source>
</evidence>
<keyword evidence="2" id="KW-1185">Reference proteome</keyword>
<dbReference type="EMBL" id="CP002545">
    <property type="protein sequence ID" value="ADY53102.1"/>
    <property type="molecule type" value="Genomic_DNA"/>
</dbReference>
<gene>
    <name evidence="1" type="ordered locus">Pedsa_2558</name>
</gene>
<evidence type="ECO:0000313" key="2">
    <source>
        <dbReference type="Proteomes" id="UP000000310"/>
    </source>
</evidence>
<evidence type="ECO:0000313" key="1">
    <source>
        <dbReference type="EMBL" id="ADY53102.1"/>
    </source>
</evidence>
<dbReference type="OrthoDB" id="1062680at2"/>
<dbReference type="KEGG" id="psn:Pedsa_2558"/>
<organism evidence="1 2">
    <name type="scientific">Pseudopedobacter saltans (strain ATCC 51119 / DSM 12145 / JCM 21818 / CCUG 39354 / LMG 10337 / NBRC 100064 / NCIMB 13643)</name>
    <name type="common">Pedobacter saltans</name>
    <dbReference type="NCBI Taxonomy" id="762903"/>
    <lineage>
        <taxon>Bacteria</taxon>
        <taxon>Pseudomonadati</taxon>
        <taxon>Bacteroidota</taxon>
        <taxon>Sphingobacteriia</taxon>
        <taxon>Sphingobacteriales</taxon>
        <taxon>Sphingobacteriaceae</taxon>
        <taxon>Pseudopedobacter</taxon>
    </lineage>
</organism>
<dbReference type="AlphaFoldDB" id="F0S4T4"/>
<protein>
    <recommendedName>
        <fullName evidence="3">DUF4249 domain-containing protein</fullName>
    </recommendedName>
</protein>
<dbReference type="InterPro" id="IPR025345">
    <property type="entry name" value="DUF4249"/>
</dbReference>
<reference evidence="1 2" key="1">
    <citation type="journal article" date="2011" name="Stand. Genomic Sci.">
        <title>Complete genome sequence of the gliding, heparinolytic Pedobacter saltans type strain (113).</title>
        <authorList>
            <person name="Liolios K."/>
            <person name="Sikorski J."/>
            <person name="Lu M."/>
            <person name="Nolan M."/>
            <person name="Lapidus A."/>
            <person name="Lucas S."/>
            <person name="Hammon N."/>
            <person name="Deshpande S."/>
            <person name="Cheng J.F."/>
            <person name="Tapia R."/>
            <person name="Han C."/>
            <person name="Goodwin L."/>
            <person name="Pitluck S."/>
            <person name="Huntemann M."/>
            <person name="Ivanova N."/>
            <person name="Pagani I."/>
            <person name="Mavromatis K."/>
            <person name="Ovchinikova G."/>
            <person name="Pati A."/>
            <person name="Chen A."/>
            <person name="Palaniappan K."/>
            <person name="Land M."/>
            <person name="Hauser L."/>
            <person name="Brambilla E.M."/>
            <person name="Kotsyurbenko O."/>
            <person name="Rohde M."/>
            <person name="Tindall B.J."/>
            <person name="Abt B."/>
            <person name="Goker M."/>
            <person name="Detter J.C."/>
            <person name="Woyke T."/>
            <person name="Bristow J."/>
            <person name="Eisen J.A."/>
            <person name="Markowitz V."/>
            <person name="Hugenholtz P."/>
            <person name="Klenk H.P."/>
            <person name="Kyrpides N.C."/>
        </authorList>
    </citation>
    <scope>NUCLEOTIDE SEQUENCE [LARGE SCALE GENOMIC DNA]</scope>
    <source>
        <strain evidence="2">ATCC 51119 / DSM 12145 / JCM 21818 / LMG 10337 / NBRC 100064 / NCIMB 13643</strain>
    </source>
</reference>
<sequence>MKPLQIYIALFSMLMCSGCKDPFTPEVSAHYRNLLVVEGFIHIGGETTIRISRTGDLQDWQSIKPEKNATVFVEGNGGTSLSGTTGEDGRCVLATQQLGMDEKYRLRIVSNGKTYQTDYLEGKETPEIDSLNFRIEDKGFQIYVNTHDERNSTRYYNWDYQETWEIRSAFISYFEYKNGQVIDRDPNINITYCWKDEHSSKVLLSSTERFSEDRITNMPVNYIKGNSEKIAHFYSILVKQYGLTREAYQYLENMKKNTEQIGSIFDSQPSELRGNVYCVSDSAEQVIGWISSGKATEKRLFITSNDKPAERDWLFSQRCDALNITKDSLVYYMNGNNGIVDQIGDGLTGEILGYIMAPTVCIDCRLRGSNIKPAYWPN</sequence>